<name>A0A8H3FFN3_9LECA</name>
<dbReference type="InterPro" id="IPR035966">
    <property type="entry name" value="PKF_sf"/>
</dbReference>
<gene>
    <name evidence="17" type="primary">PFK1</name>
    <name evidence="17" type="ORF">HETSPECPRED_005402</name>
</gene>
<evidence type="ECO:0000256" key="6">
    <source>
        <dbReference type="ARBA" id="ARBA00022679"/>
    </source>
</evidence>
<dbReference type="SUPFAM" id="SSF53784">
    <property type="entry name" value="Phosphofructokinase"/>
    <property type="match status" value="2"/>
</dbReference>
<keyword evidence="7 14" id="KW-0479">Metal-binding</keyword>
<dbReference type="GO" id="GO:0042802">
    <property type="term" value="F:identical protein binding"/>
    <property type="evidence" value="ECO:0007669"/>
    <property type="project" value="TreeGrafter"/>
</dbReference>
<feature type="region of interest" description="N-terminal catalytic PFK domain 1" evidence="14">
    <location>
        <begin position="1"/>
        <end position="390"/>
    </location>
</feature>
<feature type="binding site" description="in other chain" evidence="14">
    <location>
        <position position="747"/>
    </location>
    <ligand>
        <name>beta-D-fructose 2,6-bisphosphate</name>
        <dbReference type="ChEBI" id="CHEBI:58579"/>
        <note>allosteric activator; ligand shared between dimeric partners</note>
    </ligand>
</feature>
<feature type="binding site" evidence="14">
    <location>
        <position position="576"/>
    </location>
    <ligand>
        <name>beta-D-fructose 2,6-bisphosphate</name>
        <dbReference type="ChEBI" id="CHEBI:58579"/>
        <note>allosteric activator; ligand shared between dimeric partners</note>
    </ligand>
</feature>
<feature type="binding site" description="in other chain" evidence="14">
    <location>
        <begin position="538"/>
        <end position="542"/>
    </location>
    <ligand>
        <name>beta-D-fructose 2,6-bisphosphate</name>
        <dbReference type="ChEBI" id="CHEBI:58579"/>
        <note>allosteric activator; ligand shared between dimeric partners</note>
    </ligand>
</feature>
<feature type="binding site" evidence="14">
    <location>
        <position position="119"/>
    </location>
    <ligand>
        <name>Mg(2+)</name>
        <dbReference type="ChEBI" id="CHEBI:18420"/>
        <note>catalytic</note>
    </ligand>
</feature>
<dbReference type="GO" id="GO:0046872">
    <property type="term" value="F:metal ion binding"/>
    <property type="evidence" value="ECO:0007669"/>
    <property type="project" value="UniProtKB-KW"/>
</dbReference>
<evidence type="ECO:0000313" key="17">
    <source>
        <dbReference type="EMBL" id="CAF9923716.1"/>
    </source>
</evidence>
<reference evidence="17" key="1">
    <citation type="submission" date="2021-03" db="EMBL/GenBank/DDBJ databases">
        <authorList>
            <person name="Tagirdzhanova G."/>
        </authorList>
    </citation>
    <scope>NUCLEOTIDE SEQUENCE</scope>
</reference>
<evidence type="ECO:0000256" key="8">
    <source>
        <dbReference type="ARBA" id="ARBA00022741"/>
    </source>
</evidence>
<keyword evidence="6 14" id="KW-0808">Transferase</keyword>
<evidence type="ECO:0000256" key="7">
    <source>
        <dbReference type="ARBA" id="ARBA00022723"/>
    </source>
</evidence>
<dbReference type="GO" id="GO:0003872">
    <property type="term" value="F:6-phosphofructokinase activity"/>
    <property type="evidence" value="ECO:0007669"/>
    <property type="project" value="UniProtKB-UniRule"/>
</dbReference>
<dbReference type="InterPro" id="IPR015912">
    <property type="entry name" value="Phosphofructokinase_CS"/>
</dbReference>
<feature type="binding site" description="in other chain" evidence="14">
    <location>
        <begin position="298"/>
        <end position="301"/>
    </location>
    <ligand>
        <name>substrate</name>
        <note>ligand shared between dimeric partners</note>
    </ligand>
</feature>
<dbReference type="GO" id="GO:0016208">
    <property type="term" value="F:AMP binding"/>
    <property type="evidence" value="ECO:0007669"/>
    <property type="project" value="TreeGrafter"/>
</dbReference>
<dbReference type="GO" id="GO:0005945">
    <property type="term" value="C:6-phosphofructokinase complex"/>
    <property type="evidence" value="ECO:0007669"/>
    <property type="project" value="TreeGrafter"/>
</dbReference>
<evidence type="ECO:0000256" key="12">
    <source>
        <dbReference type="ARBA" id="ARBA00023152"/>
    </source>
</evidence>
<keyword evidence="8 14" id="KW-0547">Nucleotide-binding</keyword>
<feature type="binding site" description="in other chain" evidence="14">
    <location>
        <begin position="675"/>
        <end position="678"/>
    </location>
    <ligand>
        <name>beta-D-fructose 2,6-bisphosphate</name>
        <dbReference type="ChEBI" id="CHEBI:58579"/>
        <note>allosteric activator; ligand shared between dimeric partners</note>
    </ligand>
</feature>
<dbReference type="InterPro" id="IPR000023">
    <property type="entry name" value="Phosphofructokinase_dom"/>
</dbReference>
<keyword evidence="4 14" id="KW-0963">Cytoplasm</keyword>
<comment type="subunit">
    <text evidence="14">Homotetramer.</text>
</comment>
<feature type="binding site" evidence="14">
    <location>
        <position position="25"/>
    </location>
    <ligand>
        <name>ATP</name>
        <dbReference type="ChEBI" id="CHEBI:30616"/>
    </ligand>
</feature>
<dbReference type="OrthoDB" id="537915at2759"/>
<comment type="activity regulation">
    <text evidence="14">Allosterically activated by ADP, AMP, or fructose 2,6-bisphosphate, and allosterically inhibited by ATP or citrate.</text>
</comment>
<feature type="binding site" evidence="14">
    <location>
        <begin position="118"/>
        <end position="121"/>
    </location>
    <ligand>
        <name>ATP</name>
        <dbReference type="ChEBI" id="CHEBI:30616"/>
    </ligand>
</feature>
<dbReference type="FunFam" id="3.40.50.460:FF:000008">
    <property type="entry name" value="ATP-dependent 6-phosphofructokinase"/>
    <property type="match status" value="1"/>
</dbReference>
<keyword evidence="9 14" id="KW-0418">Kinase</keyword>
<dbReference type="GO" id="GO:0061621">
    <property type="term" value="P:canonical glycolysis"/>
    <property type="evidence" value="ECO:0007669"/>
    <property type="project" value="TreeGrafter"/>
</dbReference>
<dbReference type="Gene3D" id="3.40.50.450">
    <property type="match status" value="2"/>
</dbReference>
<evidence type="ECO:0000259" key="16">
    <source>
        <dbReference type="Pfam" id="PF00365"/>
    </source>
</evidence>
<organism evidence="17 18">
    <name type="scientific">Heterodermia speciosa</name>
    <dbReference type="NCBI Taxonomy" id="116794"/>
    <lineage>
        <taxon>Eukaryota</taxon>
        <taxon>Fungi</taxon>
        <taxon>Dikarya</taxon>
        <taxon>Ascomycota</taxon>
        <taxon>Pezizomycotina</taxon>
        <taxon>Lecanoromycetes</taxon>
        <taxon>OSLEUM clade</taxon>
        <taxon>Lecanoromycetidae</taxon>
        <taxon>Caliciales</taxon>
        <taxon>Physciaceae</taxon>
        <taxon>Heterodermia</taxon>
    </lineage>
</organism>
<feature type="region of interest" description="C-terminal regulatory PFK domain 2" evidence="14">
    <location>
        <begin position="405"/>
        <end position="781"/>
    </location>
</feature>
<feature type="binding site" evidence="14">
    <location>
        <position position="669"/>
    </location>
    <ligand>
        <name>beta-D-fructose 2,6-bisphosphate</name>
        <dbReference type="ChEBI" id="CHEBI:58579"/>
        <note>allosteric activator; ligand shared between dimeric partners</note>
    </ligand>
</feature>
<evidence type="ECO:0000256" key="13">
    <source>
        <dbReference type="ARBA" id="ARBA00048070"/>
    </source>
</evidence>
<keyword evidence="5 14" id="KW-0021">Allosteric enzyme</keyword>
<evidence type="ECO:0000313" key="18">
    <source>
        <dbReference type="Proteomes" id="UP000664521"/>
    </source>
</evidence>
<evidence type="ECO:0000256" key="3">
    <source>
        <dbReference type="ARBA" id="ARBA00004679"/>
    </source>
</evidence>
<evidence type="ECO:0000256" key="14">
    <source>
        <dbReference type="HAMAP-Rule" id="MF_03184"/>
    </source>
</evidence>
<keyword evidence="18" id="KW-1185">Reference proteome</keyword>
<feature type="binding site" description="in other chain" evidence="14">
    <location>
        <position position="643"/>
    </location>
    <ligand>
        <name>beta-D-fructose 2,6-bisphosphate</name>
        <dbReference type="ChEBI" id="CHEBI:58579"/>
        <note>allosteric activator; ligand shared between dimeric partners</note>
    </ligand>
</feature>
<feature type="binding site" evidence="14">
    <location>
        <begin position="88"/>
        <end position="89"/>
    </location>
    <ligand>
        <name>ATP</name>
        <dbReference type="ChEBI" id="CHEBI:30616"/>
    </ligand>
</feature>
<dbReference type="PRINTS" id="PR00476">
    <property type="entry name" value="PHFRCTKINASE"/>
</dbReference>
<evidence type="ECO:0000256" key="9">
    <source>
        <dbReference type="ARBA" id="ARBA00022777"/>
    </source>
</evidence>
<dbReference type="GO" id="GO:0048029">
    <property type="term" value="F:monosaccharide binding"/>
    <property type="evidence" value="ECO:0007669"/>
    <property type="project" value="TreeGrafter"/>
</dbReference>
<dbReference type="InterPro" id="IPR022953">
    <property type="entry name" value="ATP_PFK"/>
</dbReference>
<comment type="function">
    <text evidence="14">Catalyzes the phosphorylation of D-fructose 6-phosphate to fructose 1,6-bisphosphate by ATP, the first committing step of glycolysis.</text>
</comment>
<feature type="binding site" description="in other chain" evidence="14">
    <location>
        <position position="481"/>
    </location>
    <ligand>
        <name>beta-D-fructose 2,6-bisphosphate</name>
        <dbReference type="ChEBI" id="CHEBI:58579"/>
        <note>allosteric activator; ligand shared between dimeric partners</note>
    </ligand>
</feature>
<evidence type="ECO:0000256" key="4">
    <source>
        <dbReference type="ARBA" id="ARBA00022490"/>
    </source>
</evidence>
<feature type="region of interest" description="Interdomain linker" evidence="14">
    <location>
        <begin position="391"/>
        <end position="404"/>
    </location>
</feature>
<comment type="similarity">
    <text evidence="15">Belongs to the phosphofructokinase type A (PFKA) family. ATP-dependent PFK group I subfamily. Eukaryotic two domain clade "E" sub-subfamily.</text>
</comment>
<dbReference type="FunFam" id="3.40.50.460:FF:000007">
    <property type="entry name" value="ATP-dependent 6-phosphofructokinase"/>
    <property type="match status" value="1"/>
</dbReference>
<comment type="catalytic activity">
    <reaction evidence="13 14 15">
        <text>beta-D-fructose 6-phosphate + ATP = beta-D-fructose 1,6-bisphosphate + ADP + H(+)</text>
        <dbReference type="Rhea" id="RHEA:16109"/>
        <dbReference type="ChEBI" id="CHEBI:15378"/>
        <dbReference type="ChEBI" id="CHEBI:30616"/>
        <dbReference type="ChEBI" id="CHEBI:32966"/>
        <dbReference type="ChEBI" id="CHEBI:57634"/>
        <dbReference type="ChEBI" id="CHEBI:456216"/>
        <dbReference type="EC" id="2.7.1.11"/>
    </reaction>
</comment>
<dbReference type="UniPathway" id="UPA00109">
    <property type="reaction ID" value="UER00182"/>
</dbReference>
<evidence type="ECO:0000256" key="2">
    <source>
        <dbReference type="ARBA" id="ARBA00004496"/>
    </source>
</evidence>
<dbReference type="PANTHER" id="PTHR13697">
    <property type="entry name" value="PHOSPHOFRUCTOKINASE"/>
    <property type="match status" value="1"/>
</dbReference>
<proteinExistence type="inferred from homology"/>
<dbReference type="GO" id="GO:0070095">
    <property type="term" value="F:fructose-6-phosphate binding"/>
    <property type="evidence" value="ECO:0007669"/>
    <property type="project" value="TreeGrafter"/>
</dbReference>
<dbReference type="EC" id="2.7.1.11" evidence="14"/>
<feature type="binding site" evidence="14">
    <location>
        <position position="292"/>
    </location>
    <ligand>
        <name>substrate</name>
        <note>ligand shared between dimeric partners</note>
    </ligand>
</feature>
<keyword evidence="11 14" id="KW-0460">Magnesium</keyword>
<protein>
    <recommendedName>
        <fullName evidence="14">ATP-dependent 6-phosphofructokinase</fullName>
        <shortName evidence="14">ATP-PFK</shortName>
        <shortName evidence="14">Phosphofructokinase</shortName>
        <ecNumber evidence="14">2.7.1.11</ecNumber>
    </recommendedName>
    <alternativeName>
        <fullName evidence="14">Phosphohexokinase</fullName>
    </alternativeName>
</protein>
<feature type="domain" description="Phosphofructokinase" evidence="16">
    <location>
        <begin position="405"/>
        <end position="701"/>
    </location>
</feature>
<dbReference type="InterPro" id="IPR009161">
    <property type="entry name" value="6-Pfructokinase_euk"/>
</dbReference>
<feature type="domain" description="Phosphofructokinase" evidence="16">
    <location>
        <begin position="17"/>
        <end position="324"/>
    </location>
</feature>
<keyword evidence="12 14" id="KW-0324">Glycolysis</keyword>
<dbReference type="NCBIfam" id="TIGR02478">
    <property type="entry name" value="6PF1K_euk"/>
    <property type="match status" value="1"/>
</dbReference>
<dbReference type="PANTHER" id="PTHR13697:SF4">
    <property type="entry name" value="ATP-DEPENDENT 6-PHOSPHOFRUCTOKINASE"/>
    <property type="match status" value="1"/>
</dbReference>
<evidence type="ECO:0000256" key="5">
    <source>
        <dbReference type="ARBA" id="ARBA00022533"/>
    </source>
</evidence>
<sequence>MPPANGVPAALPGKKRRIGVMTSGGDAPGMNGCVRAVVRMSIARGCEAYGIYEGYEGLVQGGKLIKQMKWSDVRGWLSEGGTLIGTARCAAFRERPGRLQAAKNLIVHGIDALVICGGDGSLTGADILRDEWQGLLKELVSNKELNQDQVEPFKHLNIVGMVGSIDNDMSLTDATIGCYSSLSRICEMVDVIDSTASSHQRAFVIEVMGRHCGWLALMAGVSTGADFVFMPEKPPSENWEAQMCSLVSKHRKLGKRKTIVIIAEGAQDRSLNKIPPTKVKDLLSNELGLDTRITTLGHVQRGGSPCAYDRQLSTLQGVEAVQAVLDATPETPTPVISVIENKIVRKGLIEAVKATHEVTNAIKAKNFDRAMLLRDAEFVEYYNTYLMTTATDQPRLRLNKEKQMRVAIIHVGAPAGGMNSATRAAVAYCLSRGHTPIAVHNGFPGLCRHHDDKPLGSVREVKWLDVEGWASKGGSEIGTNRGLPDEDFAQTAKCFELYNFNAVFIIGGFEAYTALSQLRTARSDYPAFEIPMALLPATISNNVPGTEYSIGSDTCLNALVGYCDAIRQSASASRRRVFVVETQGGKSGYVATMAGLSIGAMAVYTPEEGIGIRMLARDIEHLRQSFAKDKGESGAGKLILRNELASKVYTTEVIANMIAEEAKGRFESRSAIPGHVQQGGTPSPMDRVRAVRLAVKCMQHLEEYAEKSRDEVVADKMSMSVIGIKGAKVVFGSMKDLESTETDWKARRPKDESWLKLKATVDILSGRPKPEDCCENCGKAK</sequence>
<evidence type="ECO:0000256" key="10">
    <source>
        <dbReference type="ARBA" id="ARBA00022840"/>
    </source>
</evidence>
<dbReference type="Pfam" id="PF00365">
    <property type="entry name" value="PFK"/>
    <property type="match status" value="2"/>
</dbReference>
<comment type="pathway">
    <text evidence="3 14 15">Carbohydrate degradation; glycolysis; D-glyceraldehyde 3-phosphate and glycerone phosphate from D-glucose: step 3/4.</text>
</comment>
<dbReference type="GO" id="GO:0005739">
    <property type="term" value="C:mitochondrion"/>
    <property type="evidence" value="ECO:0007669"/>
    <property type="project" value="TreeGrafter"/>
</dbReference>
<feature type="binding site" evidence="14">
    <location>
        <position position="201"/>
    </location>
    <ligand>
        <name>substrate</name>
        <note>ligand shared between dimeric partners</note>
    </ligand>
</feature>
<evidence type="ECO:0000256" key="11">
    <source>
        <dbReference type="ARBA" id="ARBA00022842"/>
    </source>
</evidence>
<accession>A0A8H3FFN3</accession>
<keyword evidence="10 14" id="KW-0067">ATP-binding</keyword>
<evidence type="ECO:0000256" key="15">
    <source>
        <dbReference type="PIRNR" id="PIRNR000533"/>
    </source>
</evidence>
<feature type="binding site" description="in other chain" evidence="14">
    <location>
        <begin position="208"/>
        <end position="210"/>
    </location>
    <ligand>
        <name>substrate</name>
        <note>ligand shared between dimeric partners</note>
    </ligand>
</feature>
<dbReference type="GO" id="GO:0005524">
    <property type="term" value="F:ATP binding"/>
    <property type="evidence" value="ECO:0007669"/>
    <property type="project" value="UniProtKB-KW"/>
</dbReference>
<comment type="similarity">
    <text evidence="14">Belongs to the phosphofructokinase type A (PFKA) family. ATP-dependent PFK group I subfamily. Eukaryotic two domain clade 'E' sub-subfamily.</text>
</comment>
<feature type="binding site" description="in other chain" evidence="14">
    <location>
        <position position="264"/>
    </location>
    <ligand>
        <name>substrate</name>
        <note>ligand shared between dimeric partners</note>
    </ligand>
</feature>
<dbReference type="PIRSF" id="PIRSF000533">
    <property type="entry name" value="ATP_PFK_euk"/>
    <property type="match status" value="1"/>
</dbReference>
<evidence type="ECO:0000256" key="1">
    <source>
        <dbReference type="ARBA" id="ARBA00001946"/>
    </source>
</evidence>
<dbReference type="Proteomes" id="UP000664521">
    <property type="component" value="Unassembled WGS sequence"/>
</dbReference>
<feature type="binding site" description="in other chain" evidence="14">
    <location>
        <begin position="164"/>
        <end position="166"/>
    </location>
    <ligand>
        <name>substrate</name>
        <note>ligand shared between dimeric partners</note>
    </ligand>
</feature>
<dbReference type="Gene3D" id="3.40.50.460">
    <property type="entry name" value="Phosphofructokinase domain"/>
    <property type="match status" value="2"/>
</dbReference>
<dbReference type="PROSITE" id="PS00433">
    <property type="entry name" value="PHOSPHOFRUCTOKINASE"/>
    <property type="match status" value="2"/>
</dbReference>
<feature type="active site" description="Proton acceptor" evidence="14">
    <location>
        <position position="166"/>
    </location>
</feature>
<feature type="binding site" description="in other chain" evidence="14">
    <location>
        <begin position="583"/>
        <end position="585"/>
    </location>
    <ligand>
        <name>beta-D-fructose 2,6-bisphosphate</name>
        <dbReference type="ChEBI" id="CHEBI:58579"/>
        <note>allosteric activator; ligand shared between dimeric partners</note>
    </ligand>
</feature>
<dbReference type="GO" id="GO:0006002">
    <property type="term" value="P:fructose 6-phosphate metabolic process"/>
    <property type="evidence" value="ECO:0007669"/>
    <property type="project" value="InterPro"/>
</dbReference>
<comment type="subcellular location">
    <subcellularLocation>
        <location evidence="2 14">Cytoplasm</location>
    </subcellularLocation>
</comment>
<comment type="cofactor">
    <cofactor evidence="1 14">
        <name>Mg(2+)</name>
        <dbReference type="ChEBI" id="CHEBI:18420"/>
    </cofactor>
</comment>
<comment type="caution">
    <text evidence="17">The sequence shown here is derived from an EMBL/GenBank/DDBJ whole genome shotgun (WGS) entry which is preliminary data.</text>
</comment>
<dbReference type="AlphaFoldDB" id="A0A8H3FFN3"/>
<dbReference type="GO" id="GO:0030388">
    <property type="term" value="P:fructose 1,6-bisphosphate metabolic process"/>
    <property type="evidence" value="ECO:0007669"/>
    <property type="project" value="TreeGrafter"/>
</dbReference>
<dbReference type="EMBL" id="CAJPDS010000034">
    <property type="protein sequence ID" value="CAF9923716.1"/>
    <property type="molecule type" value="Genomic_DNA"/>
</dbReference>
<dbReference type="HAMAP" id="MF_03184">
    <property type="entry name" value="Phosphofructokinase_I_E"/>
    <property type="match status" value="1"/>
</dbReference>